<evidence type="ECO:0000313" key="2">
    <source>
        <dbReference type="Proteomes" id="UP000676336"/>
    </source>
</evidence>
<evidence type="ECO:0000313" key="1">
    <source>
        <dbReference type="EMBL" id="CAF5229909.1"/>
    </source>
</evidence>
<proteinExistence type="predicted"/>
<name>A0A8S3KG21_9BILA</name>
<organism evidence="1 2">
    <name type="scientific">Rotaria magnacalcarata</name>
    <dbReference type="NCBI Taxonomy" id="392030"/>
    <lineage>
        <taxon>Eukaryota</taxon>
        <taxon>Metazoa</taxon>
        <taxon>Spiralia</taxon>
        <taxon>Gnathifera</taxon>
        <taxon>Rotifera</taxon>
        <taxon>Eurotatoria</taxon>
        <taxon>Bdelloidea</taxon>
        <taxon>Philodinida</taxon>
        <taxon>Philodinidae</taxon>
        <taxon>Rotaria</taxon>
    </lineage>
</organism>
<sequence>EKEEQRTLSSDEFPVQTLVEQETLKSTIEQQDESQLKLGTALGNQEHETSFVNNEEKKVTESLLSTERQVLPVIEEETEATKSLTMKQTQLVATDQSSYVTVDEKSEETTVAMTGDQIKTSTAEDLK</sequence>
<dbReference type="EMBL" id="CAJOBI010373178">
    <property type="protein sequence ID" value="CAF5229909.1"/>
    <property type="molecule type" value="Genomic_DNA"/>
</dbReference>
<protein>
    <submittedName>
        <fullName evidence="1">Uncharacterized protein</fullName>
    </submittedName>
</protein>
<reference evidence="1" key="1">
    <citation type="submission" date="2021-02" db="EMBL/GenBank/DDBJ databases">
        <authorList>
            <person name="Nowell W R."/>
        </authorList>
    </citation>
    <scope>NUCLEOTIDE SEQUENCE</scope>
</reference>
<feature type="non-terminal residue" evidence="1">
    <location>
        <position position="127"/>
    </location>
</feature>
<comment type="caution">
    <text evidence="1">The sequence shown here is derived from an EMBL/GenBank/DDBJ whole genome shotgun (WGS) entry which is preliminary data.</text>
</comment>
<dbReference type="AlphaFoldDB" id="A0A8S3KG21"/>
<feature type="non-terminal residue" evidence="1">
    <location>
        <position position="1"/>
    </location>
</feature>
<accession>A0A8S3KG21</accession>
<dbReference type="Proteomes" id="UP000676336">
    <property type="component" value="Unassembled WGS sequence"/>
</dbReference>
<gene>
    <name evidence="1" type="ORF">SMN809_LOCUS86829</name>
</gene>